<name>A0A350P3Y4_9ALTE</name>
<feature type="region of interest" description="Disordered" evidence="1">
    <location>
        <begin position="186"/>
        <end position="274"/>
    </location>
</feature>
<dbReference type="Proteomes" id="UP000263517">
    <property type="component" value="Unassembled WGS sequence"/>
</dbReference>
<dbReference type="EMBL" id="DNAN01000342">
    <property type="protein sequence ID" value="HAW76001.1"/>
    <property type="molecule type" value="Genomic_DNA"/>
</dbReference>
<accession>A0A350P3Y4</accession>
<protein>
    <submittedName>
        <fullName evidence="3">Uncharacterized protein</fullName>
    </submittedName>
</protein>
<gene>
    <name evidence="3" type="ORF">DCW74_09745</name>
</gene>
<proteinExistence type="predicted"/>
<feature type="transmembrane region" description="Helical" evidence="2">
    <location>
        <begin position="113"/>
        <end position="134"/>
    </location>
</feature>
<feature type="compositionally biased region" description="Acidic residues" evidence="1">
    <location>
        <begin position="251"/>
        <end position="272"/>
    </location>
</feature>
<evidence type="ECO:0000256" key="1">
    <source>
        <dbReference type="SAM" id="MobiDB-lite"/>
    </source>
</evidence>
<dbReference type="AlphaFoldDB" id="A0A350P3Y4"/>
<keyword evidence="2" id="KW-0472">Membrane</keyword>
<evidence type="ECO:0000313" key="3">
    <source>
        <dbReference type="EMBL" id="HAW76001.1"/>
    </source>
</evidence>
<reference evidence="3 4" key="1">
    <citation type="journal article" date="2018" name="Nat. Biotechnol.">
        <title>A standardized bacterial taxonomy based on genome phylogeny substantially revises the tree of life.</title>
        <authorList>
            <person name="Parks D.H."/>
            <person name="Chuvochina M."/>
            <person name="Waite D.W."/>
            <person name="Rinke C."/>
            <person name="Skarshewski A."/>
            <person name="Chaumeil P.A."/>
            <person name="Hugenholtz P."/>
        </authorList>
    </citation>
    <scope>NUCLEOTIDE SEQUENCE [LARGE SCALE GENOMIC DNA]</scope>
    <source>
        <strain evidence="3">UBA11978</strain>
    </source>
</reference>
<feature type="compositionally biased region" description="Acidic residues" evidence="1">
    <location>
        <begin position="213"/>
        <end position="235"/>
    </location>
</feature>
<comment type="caution">
    <text evidence="3">The sequence shown here is derived from an EMBL/GenBank/DDBJ whole genome shotgun (WGS) entry which is preliminary data.</text>
</comment>
<keyword evidence="2" id="KW-1133">Transmembrane helix</keyword>
<sequence length="500" mass="56190">MAENPDDFDMLVRKAKTLAEATGRSEEDVLADLMDDGVLNESNKEKRDLVSELKEAAELINTVQAINREVSDNKVLNGNGNSTNVEIETTLEGDIVDRAIESVQRKAENIKKILILISPIFLLLGGGSLEMFGVTDFTGNDDDYDDTYYEVWGCTDYEAENYDEYANMDDGSCYYPTYGCTNDAAPNYDPEADIDDGSCEPNPPPPRPGCTDPEAENYDEEAQEDDGSCTYEEPEPIYGCTDSEANNYDAEAGEDDGSCEYDEPEPEPEPEPENNCTVEITNHYRGHVAEDDEQDAILIAFRIVPNDCEGETIEVDIDMHPPGEDDEVDYHQYVTVSGNESTDVSHTFDNVASGVWVPRITAALDNEPVEVIWMWSIEVEEETCEINLFAINIGTNNTSAVVFYDLDCGTEPNQLDGYNVTVQFLVYNVNSTNSSELPIKYNTTEHYIQGYADDPRMLRLTNFTSNNTTAYDFYWYASWENADGEWEFVERMWLNRELSA</sequence>
<keyword evidence="2" id="KW-0812">Transmembrane</keyword>
<organism evidence="3 4">
    <name type="scientific">Alteromonas australica</name>
    <dbReference type="NCBI Taxonomy" id="589873"/>
    <lineage>
        <taxon>Bacteria</taxon>
        <taxon>Pseudomonadati</taxon>
        <taxon>Pseudomonadota</taxon>
        <taxon>Gammaproteobacteria</taxon>
        <taxon>Alteromonadales</taxon>
        <taxon>Alteromonadaceae</taxon>
        <taxon>Alteromonas/Salinimonas group</taxon>
        <taxon>Alteromonas</taxon>
    </lineage>
</organism>
<evidence type="ECO:0000313" key="4">
    <source>
        <dbReference type="Proteomes" id="UP000263517"/>
    </source>
</evidence>
<evidence type="ECO:0000256" key="2">
    <source>
        <dbReference type="SAM" id="Phobius"/>
    </source>
</evidence>